<accession>A0A366XU71</accession>
<proteinExistence type="predicted"/>
<comment type="caution">
    <text evidence="4">The sequence shown here is derived from an EMBL/GenBank/DDBJ whole genome shotgun (WGS) entry which is preliminary data.</text>
</comment>
<feature type="compositionally biased region" description="Polar residues" evidence="1">
    <location>
        <begin position="139"/>
        <end position="153"/>
    </location>
</feature>
<feature type="compositionally biased region" description="Acidic residues" evidence="1">
    <location>
        <begin position="157"/>
        <end position="168"/>
    </location>
</feature>
<feature type="transmembrane region" description="Helical" evidence="2">
    <location>
        <begin position="103"/>
        <end position="127"/>
    </location>
</feature>
<dbReference type="Pfam" id="PF13464">
    <property type="entry name" value="RodZ_C"/>
    <property type="match status" value="1"/>
</dbReference>
<dbReference type="SMART" id="SM00530">
    <property type="entry name" value="HTH_XRE"/>
    <property type="match status" value="1"/>
</dbReference>
<evidence type="ECO:0000313" key="5">
    <source>
        <dbReference type="Proteomes" id="UP000253314"/>
    </source>
</evidence>
<name>A0A366XU71_9BACI</name>
<dbReference type="InterPro" id="IPR010982">
    <property type="entry name" value="Lambda_DNA-bd_dom_sf"/>
</dbReference>
<evidence type="ECO:0000256" key="1">
    <source>
        <dbReference type="SAM" id="MobiDB-lite"/>
    </source>
</evidence>
<evidence type="ECO:0000313" key="4">
    <source>
        <dbReference type="EMBL" id="RBW69910.1"/>
    </source>
</evidence>
<dbReference type="AlphaFoldDB" id="A0A366XU71"/>
<dbReference type="RefSeq" id="WP_113805637.1">
    <property type="nucleotide sequence ID" value="NZ_QOCW01000007.1"/>
</dbReference>
<dbReference type="OrthoDB" id="9797543at2"/>
<protein>
    <recommendedName>
        <fullName evidence="3">HTH cro/C1-type domain-containing protein</fullName>
    </recommendedName>
</protein>
<dbReference type="InterPro" id="IPR025194">
    <property type="entry name" value="RodZ-like_C"/>
</dbReference>
<keyword evidence="2" id="KW-0472">Membrane</keyword>
<dbReference type="CDD" id="cd00093">
    <property type="entry name" value="HTH_XRE"/>
    <property type="match status" value="1"/>
</dbReference>
<sequence>MTELGTRLKEAREEKQLTLEVLQERTKIQKRYLEAIERGDFNQLPGSFYTRAFVKSYADAVGLNSEELFREYESILPKSNKEVIGNLPPRKARYTGTESGSKLLSFLPSILAACLVIGVLAAIWVFWPKDDNGTAAPTKPNTAEDSFDVSNEPGSEGVEDTETEEVAEDVDKNTDEEVTEEDPAEEKTPETPTQEDEMELVKGKTQGDTTVYTLKGTDQFHLTITPVSSSWLEVHGGNERYLYKTVKKDEGELKYDLTSESAVKIRVGHTPAVKLTVNRKPFEFPNGSTTQTIKIQFKRSNNQ</sequence>
<dbReference type="PROSITE" id="PS50943">
    <property type="entry name" value="HTH_CROC1"/>
    <property type="match status" value="1"/>
</dbReference>
<evidence type="ECO:0000256" key="2">
    <source>
        <dbReference type="SAM" id="Phobius"/>
    </source>
</evidence>
<dbReference type="EMBL" id="QOCW01000007">
    <property type="protein sequence ID" value="RBW69910.1"/>
    <property type="molecule type" value="Genomic_DNA"/>
</dbReference>
<feature type="region of interest" description="Disordered" evidence="1">
    <location>
        <begin position="136"/>
        <end position="202"/>
    </location>
</feature>
<keyword evidence="2" id="KW-0812">Transmembrane</keyword>
<keyword evidence="5" id="KW-1185">Reference proteome</keyword>
<dbReference type="Proteomes" id="UP000253314">
    <property type="component" value="Unassembled WGS sequence"/>
</dbReference>
<dbReference type="Gene3D" id="1.10.260.40">
    <property type="entry name" value="lambda repressor-like DNA-binding domains"/>
    <property type="match status" value="1"/>
</dbReference>
<evidence type="ECO:0000259" key="3">
    <source>
        <dbReference type="PROSITE" id="PS50943"/>
    </source>
</evidence>
<dbReference type="GO" id="GO:0003677">
    <property type="term" value="F:DNA binding"/>
    <property type="evidence" value="ECO:0007669"/>
    <property type="project" value="InterPro"/>
</dbReference>
<organism evidence="4 5">
    <name type="scientific">Bacillus taeanensis</name>
    <dbReference type="NCBI Taxonomy" id="273032"/>
    <lineage>
        <taxon>Bacteria</taxon>
        <taxon>Bacillati</taxon>
        <taxon>Bacillota</taxon>
        <taxon>Bacilli</taxon>
        <taxon>Bacillales</taxon>
        <taxon>Bacillaceae</taxon>
        <taxon>Bacillus</taxon>
    </lineage>
</organism>
<dbReference type="PANTHER" id="PTHR34475">
    <property type="match status" value="1"/>
</dbReference>
<gene>
    <name evidence="4" type="ORF">DS031_08610</name>
</gene>
<dbReference type="PANTHER" id="PTHR34475:SF1">
    <property type="entry name" value="CYTOSKELETON PROTEIN RODZ"/>
    <property type="match status" value="1"/>
</dbReference>
<dbReference type="InterPro" id="IPR001387">
    <property type="entry name" value="Cro/C1-type_HTH"/>
</dbReference>
<dbReference type="InterPro" id="IPR050400">
    <property type="entry name" value="Bact_Cytoskel_RodZ"/>
</dbReference>
<dbReference type="Pfam" id="PF13413">
    <property type="entry name" value="HTH_25"/>
    <property type="match status" value="1"/>
</dbReference>
<keyword evidence="2" id="KW-1133">Transmembrane helix</keyword>
<feature type="domain" description="HTH cro/C1-type" evidence="3">
    <location>
        <begin position="8"/>
        <end position="39"/>
    </location>
</feature>
<dbReference type="SUPFAM" id="SSF47413">
    <property type="entry name" value="lambda repressor-like DNA-binding domains"/>
    <property type="match status" value="1"/>
</dbReference>
<reference evidence="4 5" key="1">
    <citation type="submission" date="2018-07" db="EMBL/GenBank/DDBJ databases">
        <title>Lottiidibacillus patelloidae gen. nov., sp. nov., isolated from the intestinal tract of a marine limpet and the reclassification of B. taeanensis BH030017T, B. algicola KMM 3737T and B. hwajinpoensis SW-72T as genus Lottiidibacillus.</title>
        <authorList>
            <person name="Liu R."/>
            <person name="Huang Z."/>
        </authorList>
    </citation>
    <scope>NUCLEOTIDE SEQUENCE [LARGE SCALE GENOMIC DNA]</scope>
    <source>
        <strain evidence="4 5">BH030017</strain>
    </source>
</reference>